<name>E6LJE5_9FIRM</name>
<organism evidence="2 3">
    <name type="scientific">Lachnoanaerobaculum saburreum DSM 3986</name>
    <dbReference type="NCBI Taxonomy" id="887325"/>
    <lineage>
        <taxon>Bacteria</taxon>
        <taxon>Bacillati</taxon>
        <taxon>Bacillota</taxon>
        <taxon>Clostridia</taxon>
        <taxon>Lachnospirales</taxon>
        <taxon>Lachnospiraceae</taxon>
        <taxon>Lachnoanaerobaculum</taxon>
    </lineage>
</organism>
<dbReference type="Proteomes" id="UP000003434">
    <property type="component" value="Unassembled WGS sequence"/>
</dbReference>
<gene>
    <name evidence="2" type="ORF">HMPREF0381_0080</name>
</gene>
<reference evidence="2 3" key="1">
    <citation type="submission" date="2010-12" db="EMBL/GenBank/DDBJ databases">
        <authorList>
            <person name="Muzny D."/>
            <person name="Qin X."/>
            <person name="Deng J."/>
            <person name="Jiang H."/>
            <person name="Liu Y."/>
            <person name="Qu J."/>
            <person name="Song X.-Z."/>
            <person name="Zhang L."/>
            <person name="Thornton R."/>
            <person name="Coyle M."/>
            <person name="Francisco L."/>
            <person name="Jackson L."/>
            <person name="Javaid M."/>
            <person name="Korchina V."/>
            <person name="Kovar C."/>
            <person name="Mata R."/>
            <person name="Mathew T."/>
            <person name="Ngo R."/>
            <person name="Nguyen L."/>
            <person name="Nguyen N."/>
            <person name="Okwuonu G."/>
            <person name="Ongeri F."/>
            <person name="Pham C."/>
            <person name="Simmons D."/>
            <person name="Wilczek-Boney K."/>
            <person name="Hale W."/>
            <person name="Jakkamsetti A."/>
            <person name="Pham P."/>
            <person name="Ruth R."/>
            <person name="San Lucas F."/>
            <person name="Warren J."/>
            <person name="Zhang J."/>
            <person name="Zhao Z."/>
            <person name="Zhou C."/>
            <person name="Zhu D."/>
            <person name="Lee S."/>
            <person name="Bess C."/>
            <person name="Blankenburg K."/>
            <person name="Forbes L."/>
            <person name="Fu Q."/>
            <person name="Gubbala S."/>
            <person name="Hirani K."/>
            <person name="Jayaseelan J.C."/>
            <person name="Lara F."/>
            <person name="Munidasa M."/>
            <person name="Palculict T."/>
            <person name="Patil S."/>
            <person name="Pu L.-L."/>
            <person name="Saada N."/>
            <person name="Tang L."/>
            <person name="Weissenberger G."/>
            <person name="Zhu Y."/>
            <person name="Hemphill L."/>
            <person name="Shang Y."/>
            <person name="Youmans B."/>
            <person name="Ayvaz T."/>
            <person name="Ross M."/>
            <person name="Santibanez J."/>
            <person name="Aqrawi P."/>
            <person name="Gross S."/>
            <person name="Joshi V."/>
            <person name="Fowler G."/>
            <person name="Nazareth L."/>
            <person name="Reid J."/>
            <person name="Worley K."/>
            <person name="Petrosino J."/>
            <person name="Highlander S."/>
            <person name="Gibbs R."/>
        </authorList>
    </citation>
    <scope>NUCLEOTIDE SEQUENCE [LARGE SCALE GENOMIC DNA]</scope>
    <source>
        <strain evidence="2 3">DSM 3986</strain>
    </source>
</reference>
<dbReference type="AlphaFoldDB" id="E6LJE5"/>
<accession>E6LJE5</accession>
<dbReference type="EMBL" id="AEPW01000001">
    <property type="protein sequence ID" value="EFU78079.1"/>
    <property type="molecule type" value="Genomic_DNA"/>
</dbReference>
<evidence type="ECO:0000313" key="3">
    <source>
        <dbReference type="Proteomes" id="UP000003434"/>
    </source>
</evidence>
<evidence type="ECO:0000313" key="2">
    <source>
        <dbReference type="EMBL" id="EFU78079.1"/>
    </source>
</evidence>
<sequence>MGLTFFEQRRRLLARQREMEEVDKKAVEEPATESETETVTESETETVTEDETTEDSKPKKAVKGKE</sequence>
<protein>
    <submittedName>
        <fullName evidence="2">Uncharacterized protein</fullName>
    </submittedName>
</protein>
<feature type="compositionally biased region" description="Basic and acidic residues" evidence="1">
    <location>
        <begin position="18"/>
        <end position="28"/>
    </location>
</feature>
<dbReference type="HOGENOM" id="CLU_2825761_0_0_9"/>
<feature type="region of interest" description="Disordered" evidence="1">
    <location>
        <begin position="18"/>
        <end position="66"/>
    </location>
</feature>
<comment type="caution">
    <text evidence="2">The sequence shown here is derived from an EMBL/GenBank/DDBJ whole genome shotgun (WGS) entry which is preliminary data.</text>
</comment>
<feature type="compositionally biased region" description="Basic and acidic residues" evidence="1">
    <location>
        <begin position="54"/>
        <end position="66"/>
    </location>
</feature>
<dbReference type="RefSeq" id="WP_008749853.1">
    <property type="nucleotide sequence ID" value="NZ_GL622296.1"/>
</dbReference>
<proteinExistence type="predicted"/>
<feature type="compositionally biased region" description="Acidic residues" evidence="1">
    <location>
        <begin position="30"/>
        <end position="53"/>
    </location>
</feature>
<evidence type="ECO:0000256" key="1">
    <source>
        <dbReference type="SAM" id="MobiDB-lite"/>
    </source>
</evidence>